<protein>
    <submittedName>
        <fullName evidence="1">Uncharacterized protein</fullName>
    </submittedName>
</protein>
<comment type="caution">
    <text evidence="1">The sequence shown here is derived from an EMBL/GenBank/DDBJ whole genome shotgun (WGS) entry which is preliminary data.</text>
</comment>
<dbReference type="EMBL" id="CAXIEN010000292">
    <property type="protein sequence ID" value="CAL1291805.1"/>
    <property type="molecule type" value="Genomic_DNA"/>
</dbReference>
<gene>
    <name evidence="1" type="ORF">LARSCL_LOCUS17288</name>
</gene>
<dbReference type="Proteomes" id="UP001497382">
    <property type="component" value="Unassembled WGS sequence"/>
</dbReference>
<sequence>MAPLVWRVKFKYFILSNIKSRNASEKGTFGEESDLPDPKSTESPLYKFYYAIIEFLSAIADFFYFRLFGSSPD</sequence>
<dbReference type="AlphaFoldDB" id="A0AAV2B6D7"/>
<accession>A0AAV2B6D7</accession>
<proteinExistence type="predicted"/>
<evidence type="ECO:0000313" key="2">
    <source>
        <dbReference type="Proteomes" id="UP001497382"/>
    </source>
</evidence>
<organism evidence="1 2">
    <name type="scientific">Larinioides sclopetarius</name>
    <dbReference type="NCBI Taxonomy" id="280406"/>
    <lineage>
        <taxon>Eukaryota</taxon>
        <taxon>Metazoa</taxon>
        <taxon>Ecdysozoa</taxon>
        <taxon>Arthropoda</taxon>
        <taxon>Chelicerata</taxon>
        <taxon>Arachnida</taxon>
        <taxon>Araneae</taxon>
        <taxon>Araneomorphae</taxon>
        <taxon>Entelegynae</taxon>
        <taxon>Araneoidea</taxon>
        <taxon>Araneidae</taxon>
        <taxon>Larinioides</taxon>
    </lineage>
</organism>
<reference evidence="1 2" key="1">
    <citation type="submission" date="2024-04" db="EMBL/GenBank/DDBJ databases">
        <authorList>
            <person name="Rising A."/>
            <person name="Reimegard J."/>
            <person name="Sonavane S."/>
            <person name="Akerstrom W."/>
            <person name="Nylinder S."/>
            <person name="Hedman E."/>
            <person name="Kallberg Y."/>
        </authorList>
    </citation>
    <scope>NUCLEOTIDE SEQUENCE [LARGE SCALE GENOMIC DNA]</scope>
</reference>
<keyword evidence="2" id="KW-1185">Reference proteome</keyword>
<evidence type="ECO:0000313" key="1">
    <source>
        <dbReference type="EMBL" id="CAL1291805.1"/>
    </source>
</evidence>
<name>A0AAV2B6D7_9ARAC</name>